<feature type="domain" description="Transglycosylase SLT" evidence="1">
    <location>
        <begin position="408"/>
        <end position="507"/>
    </location>
</feature>
<dbReference type="RefSeq" id="WP_013703378.1">
    <property type="nucleotide sequence ID" value="NC_015387.1"/>
</dbReference>
<name>F2NNV2_MARHT</name>
<dbReference type="PROSITE" id="PS51257">
    <property type="entry name" value="PROKAR_LIPOPROTEIN"/>
    <property type="match status" value="1"/>
</dbReference>
<protein>
    <submittedName>
        <fullName evidence="2">Lytic transglycosylase catalytic</fullName>
    </submittedName>
</protein>
<dbReference type="SUPFAM" id="SSF48452">
    <property type="entry name" value="TPR-like"/>
    <property type="match status" value="1"/>
</dbReference>
<dbReference type="Proteomes" id="UP000007030">
    <property type="component" value="Chromosome"/>
</dbReference>
<dbReference type="PANTHER" id="PTHR37423">
    <property type="entry name" value="SOLUBLE LYTIC MUREIN TRANSGLYCOSYLASE-RELATED"/>
    <property type="match status" value="1"/>
</dbReference>
<evidence type="ECO:0000259" key="1">
    <source>
        <dbReference type="Pfam" id="PF01464"/>
    </source>
</evidence>
<evidence type="ECO:0000313" key="3">
    <source>
        <dbReference type="Proteomes" id="UP000007030"/>
    </source>
</evidence>
<dbReference type="InterPro" id="IPR011990">
    <property type="entry name" value="TPR-like_helical_dom_sf"/>
</dbReference>
<dbReference type="OrthoDB" id="9815002at2"/>
<proteinExistence type="predicted"/>
<dbReference type="AlphaFoldDB" id="F2NNV2"/>
<dbReference type="eggNOG" id="COG0741">
    <property type="taxonomic scope" value="Bacteria"/>
</dbReference>
<dbReference type="Pfam" id="PF01464">
    <property type="entry name" value="SLT"/>
    <property type="match status" value="1"/>
</dbReference>
<dbReference type="SUPFAM" id="SSF53955">
    <property type="entry name" value="Lysozyme-like"/>
    <property type="match status" value="1"/>
</dbReference>
<reference evidence="2 3" key="1">
    <citation type="journal article" date="2012" name="Stand. Genomic Sci.">
        <title>Complete genome sequence of the aerobic, heterotroph Marinithermus hydrothermalis type strain (T1(T)) from a deep-sea hydrothermal vent chimney.</title>
        <authorList>
            <person name="Copeland A."/>
            <person name="Gu W."/>
            <person name="Yasawong M."/>
            <person name="Lapidus A."/>
            <person name="Lucas S."/>
            <person name="Deshpande S."/>
            <person name="Pagani I."/>
            <person name="Tapia R."/>
            <person name="Cheng J.F."/>
            <person name="Goodwin L.A."/>
            <person name="Pitluck S."/>
            <person name="Liolios K."/>
            <person name="Ivanova N."/>
            <person name="Mavromatis K."/>
            <person name="Mikhailova N."/>
            <person name="Pati A."/>
            <person name="Chen A."/>
            <person name="Palaniappan K."/>
            <person name="Land M."/>
            <person name="Pan C."/>
            <person name="Brambilla E.M."/>
            <person name="Rohde M."/>
            <person name="Tindall B.J."/>
            <person name="Sikorski J."/>
            <person name="Goker M."/>
            <person name="Detter J.C."/>
            <person name="Bristow J."/>
            <person name="Eisen J.A."/>
            <person name="Markowitz V."/>
            <person name="Hugenholtz P."/>
            <person name="Kyrpides N.C."/>
            <person name="Klenk H.P."/>
            <person name="Woyke T."/>
        </authorList>
    </citation>
    <scope>NUCLEOTIDE SEQUENCE [LARGE SCALE GENOMIC DNA]</scope>
    <source>
        <strain evidence="3">DSM 14884 / JCM 11576 / T1</strain>
    </source>
</reference>
<dbReference type="KEGG" id="mhd:Marky_0575"/>
<dbReference type="EMBL" id="CP002630">
    <property type="protein sequence ID" value="AEB11326.1"/>
    <property type="molecule type" value="Genomic_DNA"/>
</dbReference>
<dbReference type="InterPro" id="IPR023346">
    <property type="entry name" value="Lysozyme-like_dom_sf"/>
</dbReference>
<organism evidence="2 3">
    <name type="scientific">Marinithermus hydrothermalis (strain DSM 14884 / JCM 11576 / T1)</name>
    <dbReference type="NCBI Taxonomy" id="869210"/>
    <lineage>
        <taxon>Bacteria</taxon>
        <taxon>Thermotogati</taxon>
        <taxon>Deinococcota</taxon>
        <taxon>Deinococci</taxon>
        <taxon>Thermales</taxon>
        <taxon>Thermaceae</taxon>
        <taxon>Marinithermus</taxon>
    </lineage>
</organism>
<dbReference type="PANTHER" id="PTHR37423:SF5">
    <property type="entry name" value="SOLUBLE LYTIC MUREIN TRANSGLYCOSYLASE"/>
    <property type="match status" value="1"/>
</dbReference>
<dbReference type="STRING" id="869210.Marky_0575"/>
<dbReference type="InterPro" id="IPR008258">
    <property type="entry name" value="Transglycosylase_SLT_dom_1"/>
</dbReference>
<sequence>MRWWGAGLGVLLLSLVSCKAQRLPEPYAQLERALSARQLEVLQALSTREGYVRVLAADALAEAAELPSERRAEYALIYARFEDTPAAWVRAARLLEAAGRATEAVQAYGRSLPDAEALRALKRLAQTHPSLRDAVYEALFAGRAYAELLEVLPEGVRPDLRARALYRLGRYVEALPAYQAWARTNARGWLGLGWVLVQLGRWDEALAAFQRYPGPEGRYGEGYVHERQGRLRAAVEAYRNSTPEGRWRAAGLLEAMEATEEALEVYLELARGASVYADDAALRAWVLAQRNGLKSLAESAWERLNGGLGAMVGKPVPLPELSPATPRPPEVLERVWALEASGKRAWALGEVRYALQQERSPEERLALAQALYRLGAYREAVREAERLPLLGREVLELRYPRPYREWVERYAAREGIDPYLIWAVMRVESRFDPQAVSPTGARGLMQFVRLTWEDVARMLGEAPGDPHDPEAAIRYGARYLRWLLDRCSGVLACAVAAYNGGVGYTQRGVTRLGGWWEFMRFQERAEPREYVAKVLEAYAVYRALYRDVRP</sequence>
<dbReference type="Gene3D" id="1.25.40.10">
    <property type="entry name" value="Tetratricopeptide repeat domain"/>
    <property type="match status" value="1"/>
</dbReference>
<evidence type="ECO:0000313" key="2">
    <source>
        <dbReference type="EMBL" id="AEB11326.1"/>
    </source>
</evidence>
<keyword evidence="3" id="KW-1185">Reference proteome</keyword>
<gene>
    <name evidence="2" type="ordered locus">Marky_0575</name>
</gene>
<dbReference type="HOGENOM" id="CLU_495049_0_0_0"/>
<dbReference type="Gene3D" id="1.10.530.10">
    <property type="match status" value="1"/>
</dbReference>
<dbReference type="eggNOG" id="COG0457">
    <property type="taxonomic scope" value="Bacteria"/>
</dbReference>
<accession>F2NNV2</accession>
<dbReference type="CDD" id="cd13401">
    <property type="entry name" value="Slt70-like"/>
    <property type="match status" value="1"/>
</dbReference>